<dbReference type="RefSeq" id="WP_226954761.1">
    <property type="nucleotide sequence ID" value="NZ_JACDXW010000005.1"/>
</dbReference>
<evidence type="ECO:0000256" key="1">
    <source>
        <dbReference type="ARBA" id="ARBA00023015"/>
    </source>
</evidence>
<comment type="caution">
    <text evidence="5">The sequence shown here is derived from an EMBL/GenBank/DDBJ whole genome shotgun (WGS) entry which is preliminary data.</text>
</comment>
<dbReference type="Gene3D" id="1.20.120.530">
    <property type="entry name" value="GntR ligand-binding domain-like"/>
    <property type="match status" value="1"/>
</dbReference>
<sequence length="243" mass="27386">MNLAQPSPPAVRTATLAEQAYVALKHDIMSGELTPGQPLRLEFLKKKYDLSFTPLREALNRLQSERLVESAALRGFRVAPLSIEEMRDAMSARTLIDCEALERAIDQGDDAWETSIVAALHALDLVSRRQSAGDAPPPAYDEVEQRHLALHRALIAACHSRWLMDFSMALYIQTERYRRPMLMQTPRNTTKRDVSKEHHDIVDATLKRDKAQATALLTEHYDKTARLIETVLVAEPPKVPDNA</sequence>
<dbReference type="Pfam" id="PF00392">
    <property type="entry name" value="GntR"/>
    <property type="match status" value="1"/>
</dbReference>
<dbReference type="Proteomes" id="UP000776983">
    <property type="component" value="Unassembled WGS sequence"/>
</dbReference>
<keyword evidence="2" id="KW-0238">DNA-binding</keyword>
<dbReference type="SMART" id="SM00345">
    <property type="entry name" value="HTH_GNTR"/>
    <property type="match status" value="1"/>
</dbReference>
<keyword evidence="1" id="KW-0805">Transcription regulation</keyword>
<name>A0ABS8CE85_9BURK</name>
<dbReference type="InterPro" id="IPR008920">
    <property type="entry name" value="TF_FadR/GntR_C"/>
</dbReference>
<evidence type="ECO:0000256" key="2">
    <source>
        <dbReference type="ARBA" id="ARBA00023125"/>
    </source>
</evidence>
<keyword evidence="3" id="KW-0804">Transcription</keyword>
<evidence type="ECO:0000313" key="6">
    <source>
        <dbReference type="Proteomes" id="UP000776983"/>
    </source>
</evidence>
<reference evidence="5 6" key="1">
    <citation type="submission" date="2020-07" db="EMBL/GenBank/DDBJ databases">
        <title>Pusillimonas sp. nov., isolated from poultry manure in Taiwan.</title>
        <authorList>
            <person name="Lin S.-Y."/>
            <person name="Tang Y.-S."/>
            <person name="Young C.-C."/>
        </authorList>
    </citation>
    <scope>NUCLEOTIDE SEQUENCE [LARGE SCALE GENOMIC DNA]</scope>
    <source>
        <strain evidence="5 6">CC-YST705</strain>
    </source>
</reference>
<feature type="domain" description="HTH gntR-type" evidence="4">
    <location>
        <begin position="14"/>
        <end position="81"/>
    </location>
</feature>
<evidence type="ECO:0000313" key="5">
    <source>
        <dbReference type="EMBL" id="MCB5364347.1"/>
    </source>
</evidence>
<proteinExistence type="predicted"/>
<organism evidence="5 6">
    <name type="scientific">Mesopusillimonas faecipullorum</name>
    <dbReference type="NCBI Taxonomy" id="2755040"/>
    <lineage>
        <taxon>Bacteria</taxon>
        <taxon>Pseudomonadati</taxon>
        <taxon>Pseudomonadota</taxon>
        <taxon>Betaproteobacteria</taxon>
        <taxon>Burkholderiales</taxon>
        <taxon>Alcaligenaceae</taxon>
        <taxon>Mesopusillimonas</taxon>
    </lineage>
</organism>
<dbReference type="PROSITE" id="PS50949">
    <property type="entry name" value="HTH_GNTR"/>
    <property type="match status" value="1"/>
</dbReference>
<dbReference type="SUPFAM" id="SSF46785">
    <property type="entry name" value="Winged helix' DNA-binding domain"/>
    <property type="match status" value="1"/>
</dbReference>
<dbReference type="InterPro" id="IPR036390">
    <property type="entry name" value="WH_DNA-bd_sf"/>
</dbReference>
<dbReference type="InterPro" id="IPR036388">
    <property type="entry name" value="WH-like_DNA-bd_sf"/>
</dbReference>
<dbReference type="SUPFAM" id="SSF48008">
    <property type="entry name" value="GntR ligand-binding domain-like"/>
    <property type="match status" value="1"/>
</dbReference>
<protein>
    <submittedName>
        <fullName evidence="5">FCD domain-containing protein</fullName>
    </submittedName>
</protein>
<evidence type="ECO:0000259" key="4">
    <source>
        <dbReference type="PROSITE" id="PS50949"/>
    </source>
</evidence>
<dbReference type="PANTHER" id="PTHR43537">
    <property type="entry name" value="TRANSCRIPTIONAL REGULATOR, GNTR FAMILY"/>
    <property type="match status" value="1"/>
</dbReference>
<dbReference type="Gene3D" id="1.10.10.10">
    <property type="entry name" value="Winged helix-like DNA-binding domain superfamily/Winged helix DNA-binding domain"/>
    <property type="match status" value="1"/>
</dbReference>
<dbReference type="InterPro" id="IPR000524">
    <property type="entry name" value="Tscrpt_reg_HTH_GntR"/>
</dbReference>
<evidence type="ECO:0000256" key="3">
    <source>
        <dbReference type="ARBA" id="ARBA00023163"/>
    </source>
</evidence>
<dbReference type="PANTHER" id="PTHR43537:SF20">
    <property type="entry name" value="HTH-TYPE TRANSCRIPTIONAL REPRESSOR GLAR"/>
    <property type="match status" value="1"/>
</dbReference>
<dbReference type="SMART" id="SM00895">
    <property type="entry name" value="FCD"/>
    <property type="match status" value="1"/>
</dbReference>
<keyword evidence="6" id="KW-1185">Reference proteome</keyword>
<dbReference type="Pfam" id="PF07729">
    <property type="entry name" value="FCD"/>
    <property type="match status" value="1"/>
</dbReference>
<dbReference type="InterPro" id="IPR011711">
    <property type="entry name" value="GntR_C"/>
</dbReference>
<dbReference type="EMBL" id="JACDXW010000005">
    <property type="protein sequence ID" value="MCB5364347.1"/>
    <property type="molecule type" value="Genomic_DNA"/>
</dbReference>
<accession>A0ABS8CE85</accession>
<gene>
    <name evidence="5" type="ORF">H0484_11370</name>
</gene>